<protein>
    <submittedName>
        <fullName evidence="3">Uncharacterized protein</fullName>
    </submittedName>
</protein>
<dbReference type="Gene3D" id="3.40.30.10">
    <property type="entry name" value="Glutaredoxin"/>
    <property type="match status" value="1"/>
</dbReference>
<gene>
    <name evidence="3" type="ORF">PV08_05604</name>
</gene>
<dbReference type="HOGENOM" id="CLU_011226_4_3_1"/>
<accession>A0A0D1YKP6</accession>
<dbReference type="GeneID" id="27332687"/>
<dbReference type="Pfam" id="PF22041">
    <property type="entry name" value="GST_C_7"/>
    <property type="match status" value="1"/>
</dbReference>
<dbReference type="AlphaFoldDB" id="A0A0D1YKP6"/>
<dbReference type="InterPro" id="IPR036282">
    <property type="entry name" value="Glutathione-S-Trfase_C_sf"/>
</dbReference>
<evidence type="ECO:0000313" key="3">
    <source>
        <dbReference type="EMBL" id="KIW15556.1"/>
    </source>
</evidence>
<dbReference type="STRING" id="91928.A0A0D1YKP6"/>
<keyword evidence="4" id="KW-1185">Reference proteome</keyword>
<dbReference type="SUPFAM" id="SSF52833">
    <property type="entry name" value="Thioredoxin-like"/>
    <property type="match status" value="1"/>
</dbReference>
<organism evidence="3 4">
    <name type="scientific">Exophiala spinifera</name>
    <dbReference type="NCBI Taxonomy" id="91928"/>
    <lineage>
        <taxon>Eukaryota</taxon>
        <taxon>Fungi</taxon>
        <taxon>Dikarya</taxon>
        <taxon>Ascomycota</taxon>
        <taxon>Pezizomycotina</taxon>
        <taxon>Eurotiomycetes</taxon>
        <taxon>Chaetothyriomycetidae</taxon>
        <taxon>Chaetothyriales</taxon>
        <taxon>Herpotrichiellaceae</taxon>
        <taxon>Exophiala</taxon>
    </lineage>
</organism>
<dbReference type="OrthoDB" id="4951845at2759"/>
<dbReference type="InterPro" id="IPR054416">
    <property type="entry name" value="GST_UstS-like_C"/>
</dbReference>
<dbReference type="VEuPathDB" id="FungiDB:PV08_05604"/>
<dbReference type="InterPro" id="IPR004045">
    <property type="entry name" value="Glutathione_S-Trfase_N"/>
</dbReference>
<dbReference type="RefSeq" id="XP_016235772.1">
    <property type="nucleotide sequence ID" value="XM_016379945.1"/>
</dbReference>
<dbReference type="Gene3D" id="1.20.1050.10">
    <property type="match status" value="1"/>
</dbReference>
<name>A0A0D1YKP6_9EURO</name>
<dbReference type="EMBL" id="KN847495">
    <property type="protein sequence ID" value="KIW15556.1"/>
    <property type="molecule type" value="Genomic_DNA"/>
</dbReference>
<reference evidence="3 4" key="1">
    <citation type="submission" date="2015-01" db="EMBL/GenBank/DDBJ databases">
        <title>The Genome Sequence of Exophiala spinifera CBS89968.</title>
        <authorList>
            <consortium name="The Broad Institute Genomics Platform"/>
            <person name="Cuomo C."/>
            <person name="de Hoog S."/>
            <person name="Gorbushina A."/>
            <person name="Stielow B."/>
            <person name="Teixiera M."/>
            <person name="Abouelleil A."/>
            <person name="Chapman S.B."/>
            <person name="Priest M."/>
            <person name="Young S.K."/>
            <person name="Wortman J."/>
            <person name="Nusbaum C."/>
            <person name="Birren B."/>
        </authorList>
    </citation>
    <scope>NUCLEOTIDE SEQUENCE [LARGE SCALE GENOMIC DNA]</scope>
    <source>
        <strain evidence="3 4">CBS 89968</strain>
    </source>
</reference>
<proteinExistence type="predicted"/>
<dbReference type="SUPFAM" id="SSF47616">
    <property type="entry name" value="GST C-terminal domain-like"/>
    <property type="match status" value="1"/>
</dbReference>
<dbReference type="Proteomes" id="UP000053328">
    <property type="component" value="Unassembled WGS sequence"/>
</dbReference>
<evidence type="ECO:0000259" key="1">
    <source>
        <dbReference type="Pfam" id="PF13409"/>
    </source>
</evidence>
<feature type="domain" description="GST N-terminal" evidence="1">
    <location>
        <begin position="18"/>
        <end position="89"/>
    </location>
</feature>
<dbReference type="Pfam" id="PF13409">
    <property type="entry name" value="GST_N_2"/>
    <property type="match status" value="1"/>
</dbReference>
<evidence type="ECO:0000313" key="4">
    <source>
        <dbReference type="Proteomes" id="UP000053328"/>
    </source>
</evidence>
<feature type="domain" description="Glutathione S-transferase UstS-like C-terminal" evidence="2">
    <location>
        <begin position="116"/>
        <end position="205"/>
    </location>
</feature>
<evidence type="ECO:0000259" key="2">
    <source>
        <dbReference type="Pfam" id="PF22041"/>
    </source>
</evidence>
<sequence length="238" mass="27146">MANEVILYDIPSKQGTSWSLNPWKTRLYLNYKNIPYKTEWTAYPDLEPKFEKFGIPPNETGTKYTAPTVKMPDGSYVVDSRRIAEGLDRIYPDPPLHIESKYQAPVEAALGNIMRCIRSVYMPLVPKMFLNPRCRDYFVATREKVVGMPLDEFGKTADHDVKSAEPYVRELSALLTETDGPFFEGKAPCYADFVVVAWVKMLKGLGVEEKIYALEGGEQLKKQYEAAQASGWFDRDSY</sequence>
<dbReference type="InterPro" id="IPR036249">
    <property type="entry name" value="Thioredoxin-like_sf"/>
</dbReference>